<evidence type="ECO:0000313" key="1">
    <source>
        <dbReference type="EMBL" id="GAG87467.1"/>
    </source>
</evidence>
<organism evidence="1">
    <name type="scientific">marine sediment metagenome</name>
    <dbReference type="NCBI Taxonomy" id="412755"/>
    <lineage>
        <taxon>unclassified sequences</taxon>
        <taxon>metagenomes</taxon>
        <taxon>ecological metagenomes</taxon>
    </lineage>
</organism>
<accession>X1C2B0</accession>
<gene>
    <name evidence="1" type="ORF">S01H4_30373</name>
</gene>
<dbReference type="AlphaFoldDB" id="X1C2B0"/>
<dbReference type="EMBL" id="BART01015672">
    <property type="protein sequence ID" value="GAG87467.1"/>
    <property type="molecule type" value="Genomic_DNA"/>
</dbReference>
<protein>
    <submittedName>
        <fullName evidence="1">Uncharacterized protein</fullName>
    </submittedName>
</protein>
<name>X1C2B0_9ZZZZ</name>
<proteinExistence type="predicted"/>
<reference evidence="1" key="1">
    <citation type="journal article" date="2014" name="Front. Microbiol.">
        <title>High frequency of phylogenetically diverse reductive dehalogenase-homologous genes in deep subseafloor sedimentary metagenomes.</title>
        <authorList>
            <person name="Kawai M."/>
            <person name="Futagami T."/>
            <person name="Toyoda A."/>
            <person name="Takaki Y."/>
            <person name="Nishi S."/>
            <person name="Hori S."/>
            <person name="Arai W."/>
            <person name="Tsubouchi T."/>
            <person name="Morono Y."/>
            <person name="Uchiyama I."/>
            <person name="Ito T."/>
            <person name="Fujiyama A."/>
            <person name="Inagaki F."/>
            <person name="Takami H."/>
        </authorList>
    </citation>
    <scope>NUCLEOTIDE SEQUENCE</scope>
    <source>
        <strain evidence="1">Expedition CK06-06</strain>
    </source>
</reference>
<comment type="caution">
    <text evidence="1">The sequence shown here is derived from an EMBL/GenBank/DDBJ whole genome shotgun (WGS) entry which is preliminary data.</text>
</comment>
<sequence length="121" mass="14311">MEIYLIFFLFWFKNSIFDKKWTILKLEEILDLTGGSIDVFSDVLDTFLDYIDEFPLNVINCLEKIIKNQVGTNGYLLFETKYEPLLAGLLRSEDQEAKDKTRNLINFLGSRDLHYFRDLLN</sequence>